<keyword evidence="2" id="KW-0012">Acyltransferase</keyword>
<dbReference type="PROSITE" id="PS51186">
    <property type="entry name" value="GNAT"/>
    <property type="match status" value="1"/>
</dbReference>
<gene>
    <name evidence="2" type="ORF">V2E24_00585</name>
</gene>
<keyword evidence="2" id="KW-0808">Transferase</keyword>
<comment type="caution">
    <text evidence="2">The sequence shown here is derived from an EMBL/GenBank/DDBJ whole genome shotgun (WGS) entry which is preliminary data.</text>
</comment>
<name>A0ABU7MLD6_9BACT</name>
<reference evidence="2" key="1">
    <citation type="submission" date="2024-01" db="EMBL/GenBank/DDBJ databases">
        <title>Genome sequence of Mycoplasma ciconiae type strain DSM 25251.</title>
        <authorList>
            <person name="Spergser J."/>
        </authorList>
    </citation>
    <scope>NUCLEOTIDE SEQUENCE [LARGE SCALE GENOMIC DNA]</scope>
    <source>
        <strain evidence="2">DSM 25251</strain>
    </source>
</reference>
<dbReference type="InterPro" id="IPR027365">
    <property type="entry name" value="GNAT_acetyltra_YdfB-like"/>
</dbReference>
<accession>A0ABU7MLD6</accession>
<dbReference type="GO" id="GO:0016746">
    <property type="term" value="F:acyltransferase activity"/>
    <property type="evidence" value="ECO:0007669"/>
    <property type="project" value="UniProtKB-KW"/>
</dbReference>
<dbReference type="SUPFAM" id="SSF55729">
    <property type="entry name" value="Acyl-CoA N-acyltransferases (Nat)"/>
    <property type="match status" value="1"/>
</dbReference>
<dbReference type="Proteomes" id="UP001344817">
    <property type="component" value="Unassembled WGS sequence"/>
</dbReference>
<dbReference type="Gene3D" id="3.40.630.30">
    <property type="match status" value="1"/>
</dbReference>
<dbReference type="InterPro" id="IPR016181">
    <property type="entry name" value="Acyl_CoA_acyltransferase"/>
</dbReference>
<evidence type="ECO:0000259" key="1">
    <source>
        <dbReference type="PROSITE" id="PS51186"/>
    </source>
</evidence>
<dbReference type="RefSeq" id="WP_330500488.1">
    <property type="nucleotide sequence ID" value="NZ_JAZDWZ010000001.1"/>
</dbReference>
<protein>
    <submittedName>
        <fullName evidence="2">GNAT family N-acetyltransferase</fullName>
        <ecNumber evidence="2">2.3.1.-</ecNumber>
    </submittedName>
</protein>
<organism evidence="2 3">
    <name type="scientific">Mycoplasmopsis ciconiae</name>
    <dbReference type="NCBI Taxonomy" id="561067"/>
    <lineage>
        <taxon>Bacteria</taxon>
        <taxon>Bacillati</taxon>
        <taxon>Mycoplasmatota</taxon>
        <taxon>Mycoplasmoidales</taxon>
        <taxon>Metamycoplasmataceae</taxon>
        <taxon>Mycoplasmopsis</taxon>
    </lineage>
</organism>
<dbReference type="EMBL" id="JAZDWZ010000001">
    <property type="protein sequence ID" value="MEE3928073.1"/>
    <property type="molecule type" value="Genomic_DNA"/>
</dbReference>
<evidence type="ECO:0000313" key="3">
    <source>
        <dbReference type="Proteomes" id="UP001344817"/>
    </source>
</evidence>
<evidence type="ECO:0000313" key="2">
    <source>
        <dbReference type="EMBL" id="MEE3928073.1"/>
    </source>
</evidence>
<keyword evidence="3" id="KW-1185">Reference proteome</keyword>
<dbReference type="InterPro" id="IPR000182">
    <property type="entry name" value="GNAT_dom"/>
</dbReference>
<sequence>MQKTLNLIKAKQEQKSQILKLLEQSPYENLFIIADINEFGLQSDIVATYVKFKDQQLKSVYYVYYENLLIFDPYSLIEDKELKWLIDQYKIKNIITFSQSNLHTANLIKNNNIEYQLKNENMLILDKLNDALENNQNLAYLADESEIENIIESRKQIKEFSGLGNQSYDLDHQKQIYKSGFYIPFVIKENNQIVSHASTSCLTKNSAMIGGVFTLKEHRNKSYAKMCMLKLIKYLVQNNIKPILFYDNPIAGKVYKDLGFIDYSQIYVYILN</sequence>
<dbReference type="Pfam" id="PF12746">
    <property type="entry name" value="GNAT_acetyltran"/>
    <property type="match status" value="1"/>
</dbReference>
<feature type="domain" description="N-acetyltransferase" evidence="1">
    <location>
        <begin position="145"/>
        <end position="272"/>
    </location>
</feature>
<proteinExistence type="predicted"/>
<dbReference type="EC" id="2.3.1.-" evidence="2"/>